<name>A0A9D9I2W7_9FIRM</name>
<evidence type="ECO:0000313" key="1">
    <source>
        <dbReference type="EMBL" id="MBO8464274.1"/>
    </source>
</evidence>
<reference evidence="1" key="2">
    <citation type="journal article" date="2021" name="PeerJ">
        <title>Extensive microbial diversity within the chicken gut microbiome revealed by metagenomics and culture.</title>
        <authorList>
            <person name="Gilroy R."/>
            <person name="Ravi A."/>
            <person name="Getino M."/>
            <person name="Pursley I."/>
            <person name="Horton D.L."/>
            <person name="Alikhan N.F."/>
            <person name="Baker D."/>
            <person name="Gharbi K."/>
            <person name="Hall N."/>
            <person name="Watson M."/>
            <person name="Adriaenssens E.M."/>
            <person name="Foster-Nyarko E."/>
            <person name="Jarju S."/>
            <person name="Secka A."/>
            <person name="Antonio M."/>
            <person name="Oren A."/>
            <person name="Chaudhuri R.R."/>
            <person name="La Ragione R."/>
            <person name="Hildebrand F."/>
            <person name="Pallen M.J."/>
        </authorList>
    </citation>
    <scope>NUCLEOTIDE SEQUENCE</scope>
    <source>
        <strain evidence="1">E3-2379</strain>
    </source>
</reference>
<accession>A0A9D9I2W7</accession>
<dbReference type="AlphaFoldDB" id="A0A9D9I2W7"/>
<proteinExistence type="predicted"/>
<protein>
    <submittedName>
        <fullName evidence="1">Uncharacterized protein</fullName>
    </submittedName>
</protein>
<evidence type="ECO:0000313" key="2">
    <source>
        <dbReference type="Proteomes" id="UP000823618"/>
    </source>
</evidence>
<organism evidence="1 2">
    <name type="scientific">Candidatus Scybalomonas excrementavium</name>
    <dbReference type="NCBI Taxonomy" id="2840943"/>
    <lineage>
        <taxon>Bacteria</taxon>
        <taxon>Bacillati</taxon>
        <taxon>Bacillota</taxon>
        <taxon>Clostridia</taxon>
        <taxon>Lachnospirales</taxon>
        <taxon>Lachnospiraceae</taxon>
        <taxon>Lachnospiraceae incertae sedis</taxon>
        <taxon>Candidatus Scybalomonas</taxon>
    </lineage>
</organism>
<comment type="caution">
    <text evidence="1">The sequence shown here is derived from an EMBL/GenBank/DDBJ whole genome shotgun (WGS) entry which is preliminary data.</text>
</comment>
<reference evidence="1" key="1">
    <citation type="submission" date="2020-10" db="EMBL/GenBank/DDBJ databases">
        <authorList>
            <person name="Gilroy R."/>
        </authorList>
    </citation>
    <scope>NUCLEOTIDE SEQUENCE</scope>
    <source>
        <strain evidence="1">E3-2379</strain>
    </source>
</reference>
<dbReference type="EMBL" id="JADIML010000291">
    <property type="protein sequence ID" value="MBO8464274.1"/>
    <property type="molecule type" value="Genomic_DNA"/>
</dbReference>
<gene>
    <name evidence="1" type="ORF">IAC13_10120</name>
</gene>
<dbReference type="Proteomes" id="UP000823618">
    <property type="component" value="Unassembled WGS sequence"/>
</dbReference>
<sequence length="106" mass="12940">MILLTLDQLNSHDVYEFCYNMNYPNNWNENSLFFNSDDMVYLSPYIDKIFTEFHYYGPQKITISEWNCIKELCLLDREDDTNFFDTIDNWINYDPENNDFFWLLGV</sequence>